<keyword evidence="5 6" id="KW-0539">Nucleus</keyword>
<dbReference type="OrthoDB" id="1097733at2759"/>
<evidence type="ECO:0000256" key="4">
    <source>
        <dbReference type="ARBA" id="ARBA00023163"/>
    </source>
</evidence>
<dbReference type="GO" id="GO:0003700">
    <property type="term" value="F:DNA-binding transcription factor activity"/>
    <property type="evidence" value="ECO:0007669"/>
    <property type="project" value="UniProtKB-UniRule"/>
</dbReference>
<dbReference type="STRING" id="1325734.A0A428R897"/>
<keyword evidence="4 6" id="KW-0804">Transcription</keyword>
<gene>
    <name evidence="7" type="ORF">CEP54_000289</name>
</gene>
<keyword evidence="3 6" id="KW-0238">DNA-binding</keyword>
<evidence type="ECO:0000256" key="6">
    <source>
        <dbReference type="RuleBase" id="RU367155"/>
    </source>
</evidence>
<reference evidence="7 8" key="1">
    <citation type="submission" date="2017-06" db="EMBL/GenBank/DDBJ databases">
        <title>Comparative genomic analysis of Ambrosia Fusariam Clade fungi.</title>
        <authorList>
            <person name="Stajich J.E."/>
            <person name="Carrillo J."/>
            <person name="Kijimoto T."/>
            <person name="Eskalen A."/>
            <person name="O'Donnell K."/>
            <person name="Kasson M."/>
        </authorList>
    </citation>
    <scope>NUCLEOTIDE SEQUENCE [LARGE SCALE GENOMIC DNA]</scope>
    <source>
        <strain evidence="7 8">NRRL62584</strain>
    </source>
</reference>
<comment type="caution">
    <text evidence="7">The sequence shown here is derived from an EMBL/GenBank/DDBJ whole genome shotgun (WGS) entry which is preliminary data.</text>
</comment>
<comment type="similarity">
    <text evidence="6">Belongs to the NFYA/HAP2 subunit family.</text>
</comment>
<dbReference type="Gene3D" id="6.10.250.2430">
    <property type="match status" value="1"/>
</dbReference>
<dbReference type="GO" id="GO:0005634">
    <property type="term" value="C:nucleus"/>
    <property type="evidence" value="ECO:0007669"/>
    <property type="project" value="UniProtKB-SubCell"/>
</dbReference>
<evidence type="ECO:0000256" key="2">
    <source>
        <dbReference type="ARBA" id="ARBA00023015"/>
    </source>
</evidence>
<dbReference type="PANTHER" id="PTHR12632">
    <property type="entry name" value="TRANSCRIPTION FACTOR NF-Y ALPHA-RELATED"/>
    <property type="match status" value="1"/>
</dbReference>
<keyword evidence="2 6" id="KW-0805">Transcription regulation</keyword>
<name>A0A428R897_9HYPO</name>
<evidence type="ECO:0000256" key="3">
    <source>
        <dbReference type="ARBA" id="ARBA00023125"/>
    </source>
</evidence>
<organism evidence="7 8">
    <name type="scientific">Fusarium duplospermum</name>
    <dbReference type="NCBI Taxonomy" id="1325734"/>
    <lineage>
        <taxon>Eukaryota</taxon>
        <taxon>Fungi</taxon>
        <taxon>Dikarya</taxon>
        <taxon>Ascomycota</taxon>
        <taxon>Pezizomycotina</taxon>
        <taxon>Sordariomycetes</taxon>
        <taxon>Hypocreomycetidae</taxon>
        <taxon>Hypocreales</taxon>
        <taxon>Nectriaceae</taxon>
        <taxon>Fusarium</taxon>
        <taxon>Fusarium solani species complex</taxon>
    </lineage>
</organism>
<accession>A0A428R897</accession>
<dbReference type="Proteomes" id="UP000288168">
    <property type="component" value="Unassembled WGS sequence"/>
</dbReference>
<comment type="subcellular location">
    <subcellularLocation>
        <location evidence="1 6">Nucleus</location>
    </subcellularLocation>
</comment>
<comment type="subunit">
    <text evidence="6">Heterotrimer.</text>
</comment>
<evidence type="ECO:0000256" key="1">
    <source>
        <dbReference type="ARBA" id="ARBA00004123"/>
    </source>
</evidence>
<dbReference type="InterPro" id="IPR001289">
    <property type="entry name" value="NFYA"/>
</dbReference>
<comment type="function">
    <text evidence="6">Component of the sequence-specific heterotrimeric transcription factor (NF-Y) which specifically recognizes a 5'-CCAAT-3' box motif found in the promoters of its target genes.</text>
</comment>
<keyword evidence="8" id="KW-1185">Reference proteome</keyword>
<dbReference type="SMART" id="SM00521">
    <property type="entry name" value="CBF"/>
    <property type="match status" value="1"/>
</dbReference>
<dbReference type="PRINTS" id="PR00616">
    <property type="entry name" value="CCAATSUBUNTB"/>
</dbReference>
<protein>
    <recommendedName>
        <fullName evidence="6">Transcriptional activator HAP2</fullName>
    </recommendedName>
</protein>
<dbReference type="EMBL" id="NKCI01000001">
    <property type="protein sequence ID" value="RSL73746.1"/>
    <property type="molecule type" value="Genomic_DNA"/>
</dbReference>
<evidence type="ECO:0000313" key="8">
    <source>
        <dbReference type="Proteomes" id="UP000288168"/>
    </source>
</evidence>
<evidence type="ECO:0000256" key="5">
    <source>
        <dbReference type="ARBA" id="ARBA00023242"/>
    </source>
</evidence>
<proteinExistence type="inferred from homology"/>
<sequence length="266" mass="29758">MSPLGQIHHPHPIPLDSQAHVPVMKPAETEEAAFCINAKQIHRILKRRATRQKFEEKFGLDGKSRKPYLHESLHNHAMRSPRGPDGRFLARAEVAAMANGTDGEGDEGCVNDARGTENTKSIISTTICPLAATFQGYINTEDVKQGRFLSPSQHHELGRITPRDELITQKFDAPINTTGMNSTLDHFHGPVPMTHAYSSPIIQQGEISMDYSTDIIGCYYAPQHLLLSYLQPQYEEQQYTMFYSLPHYLGEQLAAPTQPSGTDFLM</sequence>
<dbReference type="PROSITE" id="PS51152">
    <property type="entry name" value="NFYA_HAP2_2"/>
    <property type="match status" value="1"/>
</dbReference>
<evidence type="ECO:0000313" key="7">
    <source>
        <dbReference type="EMBL" id="RSL73746.1"/>
    </source>
</evidence>
<dbReference type="Pfam" id="PF02045">
    <property type="entry name" value="CBFB_NFYA"/>
    <property type="match status" value="1"/>
</dbReference>
<dbReference type="AlphaFoldDB" id="A0A428R897"/>
<dbReference type="GO" id="GO:0003677">
    <property type="term" value="F:DNA binding"/>
    <property type="evidence" value="ECO:0007669"/>
    <property type="project" value="UniProtKB-KW"/>
</dbReference>